<feature type="region of interest" description="Disordered" evidence="8">
    <location>
        <begin position="876"/>
        <end position="896"/>
    </location>
</feature>
<dbReference type="Ensembl" id="ENSEBUT00000022407.1">
    <property type="protein sequence ID" value="ENSEBUP00000021830.1"/>
    <property type="gene ID" value="ENSEBUG00000013457.1"/>
</dbReference>
<dbReference type="Ensembl" id="ENSEBUT00000022391.1">
    <property type="protein sequence ID" value="ENSEBUP00000021815.1"/>
    <property type="gene ID" value="ENSEBUG00000013457.1"/>
</dbReference>
<keyword evidence="5 7" id="KW-0378">Hydrolase</keyword>
<evidence type="ECO:0000256" key="8">
    <source>
        <dbReference type="SAM" id="MobiDB-lite"/>
    </source>
</evidence>
<dbReference type="Pfam" id="PF00443">
    <property type="entry name" value="UCH"/>
    <property type="match status" value="1"/>
</dbReference>
<dbReference type="GeneTree" id="ENSGT00940000154596"/>
<dbReference type="PROSITE" id="PS50235">
    <property type="entry name" value="USP_3"/>
    <property type="match status" value="1"/>
</dbReference>
<dbReference type="PROSITE" id="PS00973">
    <property type="entry name" value="USP_2"/>
    <property type="match status" value="1"/>
</dbReference>
<feature type="compositionally biased region" description="Polar residues" evidence="8">
    <location>
        <begin position="808"/>
        <end position="818"/>
    </location>
</feature>
<comment type="similarity">
    <text evidence="2 7">Belongs to the peptidase C19 family.</text>
</comment>
<comment type="catalytic activity">
    <reaction evidence="1 7">
        <text>Thiol-dependent hydrolysis of ester, thioester, amide, peptide and isopeptide bonds formed by the C-terminal Gly of ubiquitin (a 76-residue protein attached to proteins as an intracellular targeting signal).</text>
        <dbReference type="EC" id="3.4.19.12"/>
    </reaction>
</comment>
<evidence type="ECO:0000259" key="9">
    <source>
        <dbReference type="PROSITE" id="PS50235"/>
    </source>
</evidence>
<feature type="compositionally biased region" description="Basic residues" evidence="8">
    <location>
        <begin position="769"/>
        <end position="780"/>
    </location>
</feature>
<keyword evidence="3 7" id="KW-0645">Protease</keyword>
<evidence type="ECO:0000256" key="7">
    <source>
        <dbReference type="RuleBase" id="RU366025"/>
    </source>
</evidence>
<dbReference type="GO" id="GO:0004843">
    <property type="term" value="F:cysteine-type deubiquitinase activity"/>
    <property type="evidence" value="ECO:0007669"/>
    <property type="project" value="UniProtKB-UniRule"/>
</dbReference>
<evidence type="ECO:0000256" key="1">
    <source>
        <dbReference type="ARBA" id="ARBA00000707"/>
    </source>
</evidence>
<dbReference type="FunFam" id="3.90.70.10:FF:000119">
    <property type="entry name" value="Ubiquitin specific peptidase 36"/>
    <property type="match status" value="1"/>
</dbReference>
<dbReference type="InterPro" id="IPR028889">
    <property type="entry name" value="USP"/>
</dbReference>
<dbReference type="GO" id="GO:0005829">
    <property type="term" value="C:cytosol"/>
    <property type="evidence" value="ECO:0007669"/>
    <property type="project" value="TreeGrafter"/>
</dbReference>
<evidence type="ECO:0000256" key="3">
    <source>
        <dbReference type="ARBA" id="ARBA00022670"/>
    </source>
</evidence>
<evidence type="ECO:0000313" key="11">
    <source>
        <dbReference type="Proteomes" id="UP000694388"/>
    </source>
</evidence>
<keyword evidence="11" id="KW-1185">Reference proteome</keyword>
<feature type="compositionally biased region" description="Basic and acidic residues" evidence="8">
    <location>
        <begin position="711"/>
        <end position="729"/>
    </location>
</feature>
<dbReference type="EC" id="3.4.19.12" evidence="7"/>
<dbReference type="InterPro" id="IPR001394">
    <property type="entry name" value="Peptidase_C19_UCH"/>
</dbReference>
<dbReference type="GO" id="GO:0016579">
    <property type="term" value="P:protein deubiquitination"/>
    <property type="evidence" value="ECO:0007669"/>
    <property type="project" value="InterPro"/>
</dbReference>
<dbReference type="Proteomes" id="UP000694388">
    <property type="component" value="Unplaced"/>
</dbReference>
<feature type="domain" description="USP" evidence="9">
    <location>
        <begin position="34"/>
        <end position="335"/>
    </location>
</feature>
<keyword evidence="6 7" id="KW-0788">Thiol protease</keyword>
<dbReference type="PANTHER" id="PTHR24006:SF758">
    <property type="entry name" value="UBIQUITIN CARBOXYL-TERMINAL HYDROLASE 36"/>
    <property type="match status" value="1"/>
</dbReference>
<dbReference type="InterPro" id="IPR018200">
    <property type="entry name" value="USP_CS"/>
</dbReference>
<proteinExistence type="inferred from homology"/>
<dbReference type="AlphaFoldDB" id="A0A8C4QZB9"/>
<evidence type="ECO:0000256" key="2">
    <source>
        <dbReference type="ARBA" id="ARBA00009085"/>
    </source>
</evidence>
<organism evidence="10 11">
    <name type="scientific">Eptatretus burgeri</name>
    <name type="common">Inshore hagfish</name>
    <dbReference type="NCBI Taxonomy" id="7764"/>
    <lineage>
        <taxon>Eukaryota</taxon>
        <taxon>Metazoa</taxon>
        <taxon>Chordata</taxon>
        <taxon>Craniata</taxon>
        <taxon>Vertebrata</taxon>
        <taxon>Cyclostomata</taxon>
        <taxon>Myxini</taxon>
        <taxon>Myxiniformes</taxon>
        <taxon>Myxinidae</taxon>
        <taxon>Eptatretinae</taxon>
        <taxon>Eptatretus</taxon>
    </lineage>
</organism>
<evidence type="ECO:0000313" key="10">
    <source>
        <dbReference type="Ensembl" id="ENSEBUP00000021815.1"/>
    </source>
</evidence>
<feature type="region of interest" description="Disordered" evidence="8">
    <location>
        <begin position="710"/>
        <end position="729"/>
    </location>
</feature>
<dbReference type="InterPro" id="IPR038765">
    <property type="entry name" value="Papain-like_cys_pep_sf"/>
</dbReference>
<dbReference type="Gene3D" id="3.90.70.10">
    <property type="entry name" value="Cysteine proteinases"/>
    <property type="match status" value="1"/>
</dbReference>
<sequence>MLPADSDGIPIPRRVLFPPEHVRLKWQKVSRIGAGLQNMGNTCFLNATLQCLTYTPPLANFLQSGQHNHDCQQLYFCVLCKMREHVSKAFSCTERSFRPLPFIRYLKCIAKHFVYGKQEDAHEFLRLLLDAMQNRCLQGLSKLDRYSKTTTVIHQIFGGFLRSRVKCLTCKGESDTLQPMMDMILDLKNAPDVEKSLQQFVRPDILQGDNSYACERCKRKMTATKTLTVHRAPNILTLTLKRFCSSTIAKISKNIRFAEMLNLRPYMSQPRGPAILYHLYAILVHEGHSCRGGHYCSYVKASNGMWYEMNDAWVCQTQIGKVLGKQAYVLFYVRGSSIKEAAGLCGIKPAMQPSTATTHVSPFNAVASQVSKAGNVPLSNTVASSNQNKSSTLTLPAIQAVLPLETKRTSSKALPVVAHKPKGQGRVSQVLNNGSDCGHRNSCSSMKGTQLATLNNCSTLPHPKMMRSNTVLGWNVEQYRADRVAPVDCVEWHVCSHIGNPKRKDSRYLGKIDLEFLSSCRPSGDSSAIRSRHENGAFPAKREITKIIERKKTKRQNSIELCDTDKNIFNGKEEKQENCKKVEWESKERQKRNDLRKDRVLKNARRQWRKPVRILSRNLARTGKTISEEQWQVTRDARFAREASKSRKLTNDVFNDRERAYKKTTRLTGEEHEERSVPISCLADGEKEVVEVKANGEIFPINRAESIDTSESLHDPSAKEHVNIKQKKARNDTWRDNSLTDNYNGTAGCGDVSPDLLTPFGIALQKTPQFKKNRNKRKRTQHEDSDSEERSKKKKKKKSKKEVVTAEMTDSSSTIQNKQENGSCKLFRLSDHRADSETLNGTSNEEIVEDTMDVSIFGTPRRSVPSVRWDRHVNGIVSGQHGMGPKDAGATERSDRDNDVVSNLLKYKYDKAYGAEGVFISMPLMRVAELA</sequence>
<evidence type="ECO:0000256" key="6">
    <source>
        <dbReference type="ARBA" id="ARBA00022807"/>
    </source>
</evidence>
<dbReference type="PROSITE" id="PS00972">
    <property type="entry name" value="USP_1"/>
    <property type="match status" value="1"/>
</dbReference>
<protein>
    <recommendedName>
        <fullName evidence="7">Ubiquitin carboxyl-terminal hydrolase</fullName>
        <ecNumber evidence="7">3.4.19.12</ecNumber>
    </recommendedName>
</protein>
<dbReference type="InterPro" id="IPR050164">
    <property type="entry name" value="Peptidase_C19"/>
</dbReference>
<accession>A0A8C4QZB9</accession>
<name>A0A8C4QZB9_EPTBU</name>
<feature type="region of interest" description="Disordered" evidence="8">
    <location>
        <begin position="764"/>
        <end position="818"/>
    </location>
</feature>
<dbReference type="GO" id="GO:0005634">
    <property type="term" value="C:nucleus"/>
    <property type="evidence" value="ECO:0007669"/>
    <property type="project" value="TreeGrafter"/>
</dbReference>
<evidence type="ECO:0000256" key="4">
    <source>
        <dbReference type="ARBA" id="ARBA00022786"/>
    </source>
</evidence>
<evidence type="ECO:0000256" key="5">
    <source>
        <dbReference type="ARBA" id="ARBA00022801"/>
    </source>
</evidence>
<dbReference type="CDD" id="cd02661">
    <property type="entry name" value="Peptidase_C19E"/>
    <property type="match status" value="1"/>
</dbReference>
<dbReference type="PANTHER" id="PTHR24006">
    <property type="entry name" value="UBIQUITIN CARBOXYL-TERMINAL HYDROLASE"/>
    <property type="match status" value="1"/>
</dbReference>
<feature type="compositionally biased region" description="Basic and acidic residues" evidence="8">
    <location>
        <begin position="781"/>
        <end position="791"/>
    </location>
</feature>
<dbReference type="GO" id="GO:0006508">
    <property type="term" value="P:proteolysis"/>
    <property type="evidence" value="ECO:0007669"/>
    <property type="project" value="UniProtKB-KW"/>
</dbReference>
<dbReference type="SUPFAM" id="SSF54001">
    <property type="entry name" value="Cysteine proteinases"/>
    <property type="match status" value="1"/>
</dbReference>
<keyword evidence="4 7" id="KW-0833">Ubl conjugation pathway</keyword>
<reference evidence="10" key="1">
    <citation type="submission" date="2025-05" db="UniProtKB">
        <authorList>
            <consortium name="Ensembl"/>
        </authorList>
    </citation>
    <scope>IDENTIFICATION</scope>
</reference>